<dbReference type="PANTHER" id="PTHR41386:SF1">
    <property type="entry name" value="MEMBRANE PROTEIN"/>
    <property type="match status" value="1"/>
</dbReference>
<feature type="transmembrane region" description="Helical" evidence="1">
    <location>
        <begin position="146"/>
        <end position="165"/>
    </location>
</feature>
<reference evidence="2 3" key="1">
    <citation type="submission" date="2017-11" db="EMBL/GenBank/DDBJ databases">
        <title>Infants hospitalized years apart are colonized by the same room-sourced microbial strains.</title>
        <authorList>
            <person name="Brooks B."/>
            <person name="Olm M.R."/>
            <person name="Firek B.A."/>
            <person name="Baker R."/>
            <person name="Thomas B.C."/>
            <person name="Morowitz M.J."/>
            <person name="Banfield J.F."/>
        </authorList>
    </citation>
    <scope>NUCLEOTIDE SEQUENCE [LARGE SCALE GENOMIC DNA]</scope>
    <source>
        <strain evidence="2">S2_009_000_R2_76</strain>
    </source>
</reference>
<comment type="caution">
    <text evidence="2">The sequence shown here is derived from an EMBL/GenBank/DDBJ whole genome shotgun (WGS) entry which is preliminary data.</text>
</comment>
<evidence type="ECO:0000313" key="3">
    <source>
        <dbReference type="Proteomes" id="UP000249645"/>
    </source>
</evidence>
<feature type="transmembrane region" description="Helical" evidence="1">
    <location>
        <begin position="116"/>
        <end position="134"/>
    </location>
</feature>
<keyword evidence="1" id="KW-0812">Transmembrane</keyword>
<dbReference type="EMBL" id="QFOI01000323">
    <property type="protein sequence ID" value="PZP44316.1"/>
    <property type="molecule type" value="Genomic_DNA"/>
</dbReference>
<dbReference type="PANTHER" id="PTHR41386">
    <property type="entry name" value="INTEGRAL MEMBRANE PROTEIN-RELATED"/>
    <property type="match status" value="1"/>
</dbReference>
<keyword evidence="1" id="KW-0472">Membrane</keyword>
<sequence>METFISDLSGKKFTISEQINLESVRDILLKNIMKEHPKLNESNSISLSELNQIKLKYLSQHLSDELGDLNDLEKTVLDSINTSSTLTAQIDDDEKPLKFGEKIADRVADFGGSWKFIISFCLILVFWIVLNGILMEKRAFDPYPFILLNLILSCLAALQAPIIMMSQNRQENKDRHRARNDYMINLKSELEIRMLHEKLDQLIMRYQQDIITLQREQVEQMKKMFDIFKTH</sequence>
<gene>
    <name evidence="2" type="ORF">DI598_14675</name>
</gene>
<dbReference type="Pfam" id="PF06210">
    <property type="entry name" value="DUF1003"/>
    <property type="match status" value="1"/>
</dbReference>
<evidence type="ECO:0008006" key="4">
    <source>
        <dbReference type="Google" id="ProtNLM"/>
    </source>
</evidence>
<proteinExistence type="predicted"/>
<dbReference type="AlphaFoldDB" id="A0A2W5GF64"/>
<dbReference type="InterPro" id="IPR010406">
    <property type="entry name" value="DUF1003"/>
</dbReference>
<name>A0A2W5GF64_9SPHI</name>
<organism evidence="2 3">
    <name type="scientific">Pseudopedobacter saltans</name>
    <dbReference type="NCBI Taxonomy" id="151895"/>
    <lineage>
        <taxon>Bacteria</taxon>
        <taxon>Pseudomonadati</taxon>
        <taxon>Bacteroidota</taxon>
        <taxon>Sphingobacteriia</taxon>
        <taxon>Sphingobacteriales</taxon>
        <taxon>Sphingobacteriaceae</taxon>
        <taxon>Pseudopedobacter</taxon>
    </lineage>
</organism>
<accession>A0A2W5GF64</accession>
<protein>
    <recommendedName>
        <fullName evidence="4">Cyclic nucleotide-binding protein</fullName>
    </recommendedName>
</protein>
<evidence type="ECO:0000256" key="1">
    <source>
        <dbReference type="SAM" id="Phobius"/>
    </source>
</evidence>
<dbReference type="Proteomes" id="UP000249645">
    <property type="component" value="Unassembled WGS sequence"/>
</dbReference>
<keyword evidence="1" id="KW-1133">Transmembrane helix</keyword>
<evidence type="ECO:0000313" key="2">
    <source>
        <dbReference type="EMBL" id="PZP44316.1"/>
    </source>
</evidence>